<name>E4TND9_MARTH</name>
<dbReference type="HOGENOM" id="CLU_120441_2_0_10"/>
<dbReference type="Pfam" id="PF04020">
    <property type="entry name" value="Phage_holin_4_2"/>
    <property type="match status" value="1"/>
</dbReference>
<dbReference type="PANTHER" id="PTHR37309:SF1">
    <property type="entry name" value="SLR0284 PROTEIN"/>
    <property type="match status" value="1"/>
</dbReference>
<dbReference type="EMBL" id="CP002349">
    <property type="protein sequence ID" value="ADR20396.1"/>
    <property type="molecule type" value="Genomic_DNA"/>
</dbReference>
<dbReference type="InterPro" id="IPR007165">
    <property type="entry name" value="Phage_holin_4_2"/>
</dbReference>
<dbReference type="KEGG" id="mtt:Ftrac_0389"/>
<evidence type="ECO:0000256" key="1">
    <source>
        <dbReference type="SAM" id="Phobius"/>
    </source>
</evidence>
<organism evidence="2 3">
    <name type="scientific">Marivirga tractuosa (strain ATCC 23168 / DSM 4126 / NBRC 15989 / NCIMB 1408 / VKM B-1430 / H-43)</name>
    <name type="common">Microscilla tractuosa</name>
    <name type="synonym">Flexibacter tractuosus</name>
    <dbReference type="NCBI Taxonomy" id="643867"/>
    <lineage>
        <taxon>Bacteria</taxon>
        <taxon>Pseudomonadati</taxon>
        <taxon>Bacteroidota</taxon>
        <taxon>Cytophagia</taxon>
        <taxon>Cytophagales</taxon>
        <taxon>Marivirgaceae</taxon>
        <taxon>Marivirga</taxon>
    </lineage>
</organism>
<gene>
    <name evidence="2" type="ordered locus">Ftrac_0389</name>
</gene>
<keyword evidence="3" id="KW-1185">Reference proteome</keyword>
<feature type="transmembrane region" description="Helical" evidence="1">
    <location>
        <begin position="116"/>
        <end position="136"/>
    </location>
</feature>
<dbReference type="Proteomes" id="UP000008720">
    <property type="component" value="Chromosome"/>
</dbReference>
<feature type="transmembrane region" description="Helical" evidence="1">
    <location>
        <begin position="55"/>
        <end position="73"/>
    </location>
</feature>
<accession>E4TND9</accession>
<evidence type="ECO:0000313" key="3">
    <source>
        <dbReference type="Proteomes" id="UP000008720"/>
    </source>
</evidence>
<evidence type="ECO:0000313" key="2">
    <source>
        <dbReference type="EMBL" id="ADR20396.1"/>
    </source>
</evidence>
<proteinExistence type="predicted"/>
<dbReference type="STRING" id="643867.Ftrac_0389"/>
<keyword evidence="1" id="KW-0472">Membrane</keyword>
<dbReference type="AlphaFoldDB" id="E4TND9"/>
<protein>
    <recommendedName>
        <fullName evidence="4">Phage holin family protein</fullName>
    </recommendedName>
</protein>
<dbReference type="eggNOG" id="COG1950">
    <property type="taxonomic scope" value="Bacteria"/>
</dbReference>
<feature type="transmembrane region" description="Helical" evidence="1">
    <location>
        <begin position="79"/>
        <end position="104"/>
    </location>
</feature>
<dbReference type="PANTHER" id="PTHR37309">
    <property type="entry name" value="SLR0284 PROTEIN"/>
    <property type="match status" value="1"/>
</dbReference>
<keyword evidence="1" id="KW-0812">Transmembrane</keyword>
<sequence>MAGIELVLNPNKISYIVIEFNFYTMDLTEFIIRLLLSAGAVFLSAKLLSGVKVDSYGQAIVVAIVLGLINAVVKPILVFLTIPITIITLGLFLLVINALMIMLVDKLLKGFAVKSFWWAFFFSIILSVLNAILQSLF</sequence>
<reference evidence="2 3" key="1">
    <citation type="journal article" date="2011" name="Stand. Genomic Sci.">
        <title>Complete genome sequence of Marivirga tractuosa type strain (H-43).</title>
        <authorList>
            <person name="Pagani I."/>
            <person name="Chertkov O."/>
            <person name="Lapidus A."/>
            <person name="Lucas S."/>
            <person name="Del Rio T.G."/>
            <person name="Tice H."/>
            <person name="Copeland A."/>
            <person name="Cheng J.F."/>
            <person name="Nolan M."/>
            <person name="Saunders E."/>
            <person name="Pitluck S."/>
            <person name="Held B."/>
            <person name="Goodwin L."/>
            <person name="Liolios K."/>
            <person name="Ovchinikova G."/>
            <person name="Ivanova N."/>
            <person name="Mavromatis K."/>
            <person name="Pati A."/>
            <person name="Chen A."/>
            <person name="Palaniappan K."/>
            <person name="Land M."/>
            <person name="Hauser L."/>
            <person name="Jeffries C.D."/>
            <person name="Detter J.C."/>
            <person name="Han C."/>
            <person name="Tapia R."/>
            <person name="Ngatchou-Djao O.D."/>
            <person name="Rohde M."/>
            <person name="Goker M."/>
            <person name="Spring S."/>
            <person name="Sikorski J."/>
            <person name="Woyke T."/>
            <person name="Bristow J."/>
            <person name="Eisen J.A."/>
            <person name="Markowitz V."/>
            <person name="Hugenholtz P."/>
            <person name="Klenk H.P."/>
            <person name="Kyrpides N.C."/>
        </authorList>
    </citation>
    <scope>NUCLEOTIDE SEQUENCE [LARGE SCALE GENOMIC DNA]</scope>
    <source>
        <strain evidence="3">ATCC 23168 / DSM 4126 / NBRC 15989 / NCIMB 1408 / VKM B-1430 / H-43</strain>
    </source>
</reference>
<keyword evidence="1" id="KW-1133">Transmembrane helix</keyword>
<evidence type="ECO:0008006" key="4">
    <source>
        <dbReference type="Google" id="ProtNLM"/>
    </source>
</evidence>